<feature type="compositionally biased region" description="Basic and acidic residues" evidence="1">
    <location>
        <begin position="27"/>
        <end position="36"/>
    </location>
</feature>
<accession>F6XRN4</accession>
<dbReference type="HOGENOM" id="CLU_1360002_0_0_1"/>
<dbReference type="AlphaFoldDB" id="F6XRN4"/>
<feature type="region of interest" description="Disordered" evidence="1">
    <location>
        <begin position="92"/>
        <end position="113"/>
    </location>
</feature>
<protein>
    <recommendedName>
        <fullName evidence="5">SAM domain-containing protein</fullName>
    </recommendedName>
</protein>
<reference evidence="3" key="3">
    <citation type="submission" date="2025-09" db="UniProtKB">
        <authorList>
            <consortium name="Ensembl"/>
        </authorList>
    </citation>
    <scope>IDENTIFICATION</scope>
</reference>
<dbReference type="Proteomes" id="UP000008144">
    <property type="component" value="Unassembled WGS sequence"/>
</dbReference>
<evidence type="ECO:0000313" key="4">
    <source>
        <dbReference type="Proteomes" id="UP000008144"/>
    </source>
</evidence>
<sequence length="201" mass="22050">MQMLVLNVISAVVVELSNAIYNDETEAKQRDKECYNRENTTSGKSSARKISKKSNDLKLPAKKWSTGSGSSVVAAVSMATGVMGLDPALLSPPREQGNTSKIQTGNTTKESSSAFRLKHLPSIIEEDLAIEDIDEVTLTGRKELGKWTREILSDMTFLNADDMNRLREEMGKSVEGLRIKPNRKRISSNNSDTKGDEAGNS</sequence>
<evidence type="ECO:0000313" key="3">
    <source>
        <dbReference type="Ensembl" id="ENSCINP00000017134.2"/>
    </source>
</evidence>
<feature type="compositionally biased region" description="Polar residues" evidence="1">
    <location>
        <begin position="96"/>
        <end position="113"/>
    </location>
</feature>
<evidence type="ECO:0000256" key="1">
    <source>
        <dbReference type="SAM" id="MobiDB-lite"/>
    </source>
</evidence>
<dbReference type="InParanoid" id="F6XRN4"/>
<evidence type="ECO:0008006" key="5">
    <source>
        <dbReference type="Google" id="ProtNLM"/>
    </source>
</evidence>
<keyword evidence="4" id="KW-1185">Reference proteome</keyword>
<reference evidence="4" key="1">
    <citation type="journal article" date="2002" name="Science">
        <title>The draft genome of Ciona intestinalis: insights into chordate and vertebrate origins.</title>
        <authorList>
            <person name="Dehal P."/>
            <person name="Satou Y."/>
            <person name="Campbell R.K."/>
            <person name="Chapman J."/>
            <person name="Degnan B."/>
            <person name="De Tomaso A."/>
            <person name="Davidson B."/>
            <person name="Di Gregorio A."/>
            <person name="Gelpke M."/>
            <person name="Goodstein D.M."/>
            <person name="Harafuji N."/>
            <person name="Hastings K.E."/>
            <person name="Ho I."/>
            <person name="Hotta K."/>
            <person name="Huang W."/>
            <person name="Kawashima T."/>
            <person name="Lemaire P."/>
            <person name="Martinez D."/>
            <person name="Meinertzhagen I.A."/>
            <person name="Necula S."/>
            <person name="Nonaka M."/>
            <person name="Putnam N."/>
            <person name="Rash S."/>
            <person name="Saiga H."/>
            <person name="Satake M."/>
            <person name="Terry A."/>
            <person name="Yamada L."/>
            <person name="Wang H.G."/>
            <person name="Awazu S."/>
            <person name="Azumi K."/>
            <person name="Boore J."/>
            <person name="Branno M."/>
            <person name="Chin-Bow S."/>
            <person name="DeSantis R."/>
            <person name="Doyle S."/>
            <person name="Francino P."/>
            <person name="Keys D.N."/>
            <person name="Haga S."/>
            <person name="Hayashi H."/>
            <person name="Hino K."/>
            <person name="Imai K.S."/>
            <person name="Inaba K."/>
            <person name="Kano S."/>
            <person name="Kobayashi K."/>
            <person name="Kobayashi M."/>
            <person name="Lee B.I."/>
            <person name="Makabe K.W."/>
            <person name="Manohar C."/>
            <person name="Matassi G."/>
            <person name="Medina M."/>
            <person name="Mochizuki Y."/>
            <person name="Mount S."/>
            <person name="Morishita T."/>
            <person name="Miura S."/>
            <person name="Nakayama A."/>
            <person name="Nishizaka S."/>
            <person name="Nomoto H."/>
            <person name="Ohta F."/>
            <person name="Oishi K."/>
            <person name="Rigoutsos I."/>
            <person name="Sano M."/>
            <person name="Sasaki A."/>
            <person name="Sasakura Y."/>
            <person name="Shoguchi E."/>
            <person name="Shin-i T."/>
            <person name="Spagnuolo A."/>
            <person name="Stainier D."/>
            <person name="Suzuki M.M."/>
            <person name="Tassy O."/>
            <person name="Takatori N."/>
            <person name="Tokuoka M."/>
            <person name="Yagi K."/>
            <person name="Yoshizaki F."/>
            <person name="Wada S."/>
            <person name="Zhang C."/>
            <person name="Hyatt P.D."/>
            <person name="Larimer F."/>
            <person name="Detter C."/>
            <person name="Doggett N."/>
            <person name="Glavina T."/>
            <person name="Hawkins T."/>
            <person name="Richardson P."/>
            <person name="Lucas S."/>
            <person name="Kohara Y."/>
            <person name="Levine M."/>
            <person name="Satoh N."/>
            <person name="Rokhsar D.S."/>
        </authorList>
    </citation>
    <scope>NUCLEOTIDE SEQUENCE [LARGE SCALE GENOMIC DNA]</scope>
</reference>
<reference evidence="3" key="2">
    <citation type="submission" date="2025-08" db="UniProtKB">
        <authorList>
            <consortium name="Ensembl"/>
        </authorList>
    </citation>
    <scope>IDENTIFICATION</scope>
</reference>
<proteinExistence type="predicted"/>
<organism evidence="3 4">
    <name type="scientific">Ciona intestinalis</name>
    <name type="common">Transparent sea squirt</name>
    <name type="synonym">Ascidia intestinalis</name>
    <dbReference type="NCBI Taxonomy" id="7719"/>
    <lineage>
        <taxon>Eukaryota</taxon>
        <taxon>Metazoa</taxon>
        <taxon>Chordata</taxon>
        <taxon>Tunicata</taxon>
        <taxon>Ascidiacea</taxon>
        <taxon>Phlebobranchia</taxon>
        <taxon>Cionidae</taxon>
        <taxon>Ciona</taxon>
    </lineage>
</organism>
<feature type="signal peptide" evidence="2">
    <location>
        <begin position="1"/>
        <end position="19"/>
    </location>
</feature>
<keyword evidence="2" id="KW-0732">Signal</keyword>
<evidence type="ECO:0000256" key="2">
    <source>
        <dbReference type="SAM" id="SignalP"/>
    </source>
</evidence>
<feature type="region of interest" description="Disordered" evidence="1">
    <location>
        <begin position="173"/>
        <end position="201"/>
    </location>
</feature>
<dbReference type="Ensembl" id="ENSCINT00000017134.2">
    <property type="protein sequence ID" value="ENSCINP00000017134.2"/>
    <property type="gene ID" value="ENSCING00000008405.2"/>
</dbReference>
<feature type="chain" id="PRO_5003350791" description="SAM domain-containing protein" evidence="2">
    <location>
        <begin position="20"/>
        <end position="201"/>
    </location>
</feature>
<name>F6XRN4_CIOIN</name>
<feature type="region of interest" description="Disordered" evidence="1">
    <location>
        <begin position="27"/>
        <end position="53"/>
    </location>
</feature>